<dbReference type="AlphaFoldDB" id="A0A1M6W694"/>
<protein>
    <recommendedName>
        <fullName evidence="4">DUF3306 domain-containing protein</fullName>
    </recommendedName>
</protein>
<proteinExistence type="predicted"/>
<dbReference type="STRING" id="1054996.SAMN05444414_102129"/>
<organism evidence="2 3">
    <name type="scientific">Roseovarius marisflavi</name>
    <dbReference type="NCBI Taxonomy" id="1054996"/>
    <lineage>
        <taxon>Bacteria</taxon>
        <taxon>Pseudomonadati</taxon>
        <taxon>Pseudomonadota</taxon>
        <taxon>Alphaproteobacteria</taxon>
        <taxon>Rhodobacterales</taxon>
        <taxon>Roseobacteraceae</taxon>
        <taxon>Roseovarius</taxon>
    </lineage>
</organism>
<sequence>MSRGDFWSRRKAQVEAEAEAEARASEAEALAARDAELAEKTDAELLEELQLPDPDTMGPGDDFRAFMTKAVPDRLRRPALRRLWTSNPALANLDGLLDYGEDFTDKAKVLEHMQTAYQVGKGMTAHVEEMARQAELEANPPEESPLEEEELLEDEQPEATVAMAEDETEETAATGDAPTATGQIAEAAPQEADEAPPRRRMSFAFQDQTGASV</sequence>
<evidence type="ECO:0000313" key="3">
    <source>
        <dbReference type="Proteomes" id="UP000184191"/>
    </source>
</evidence>
<dbReference type="RefSeq" id="WP_073194878.1">
    <property type="nucleotide sequence ID" value="NZ_FRBN01000002.1"/>
</dbReference>
<dbReference type="OrthoDB" id="8100830at2"/>
<keyword evidence="3" id="KW-1185">Reference proteome</keyword>
<feature type="compositionally biased region" description="Acidic residues" evidence="1">
    <location>
        <begin position="144"/>
        <end position="157"/>
    </location>
</feature>
<name>A0A1M6W694_9RHOB</name>
<dbReference type="EMBL" id="FRBN01000002">
    <property type="protein sequence ID" value="SHK89005.1"/>
    <property type="molecule type" value="Genomic_DNA"/>
</dbReference>
<dbReference type="Pfam" id="PF11748">
    <property type="entry name" value="DUF3306"/>
    <property type="match status" value="1"/>
</dbReference>
<evidence type="ECO:0000313" key="2">
    <source>
        <dbReference type="EMBL" id="SHK89005.1"/>
    </source>
</evidence>
<evidence type="ECO:0008006" key="4">
    <source>
        <dbReference type="Google" id="ProtNLM"/>
    </source>
</evidence>
<dbReference type="Proteomes" id="UP000184191">
    <property type="component" value="Unassembled WGS sequence"/>
</dbReference>
<feature type="region of interest" description="Disordered" evidence="1">
    <location>
        <begin position="134"/>
        <end position="213"/>
    </location>
</feature>
<feature type="compositionally biased region" description="Low complexity" evidence="1">
    <location>
        <begin position="171"/>
        <end position="190"/>
    </location>
</feature>
<gene>
    <name evidence="2" type="ORF">SAMN05444414_102129</name>
</gene>
<reference evidence="3" key="1">
    <citation type="submission" date="2016-11" db="EMBL/GenBank/DDBJ databases">
        <authorList>
            <person name="Varghese N."/>
            <person name="Submissions S."/>
        </authorList>
    </citation>
    <scope>NUCLEOTIDE SEQUENCE [LARGE SCALE GENOMIC DNA]</scope>
    <source>
        <strain evidence="3">DSM 29327</strain>
    </source>
</reference>
<evidence type="ECO:0000256" key="1">
    <source>
        <dbReference type="SAM" id="MobiDB-lite"/>
    </source>
</evidence>
<accession>A0A1M6W694</accession>
<dbReference type="InterPro" id="IPR021735">
    <property type="entry name" value="DUF3306"/>
</dbReference>